<dbReference type="Gene3D" id="2.60.40.10">
    <property type="entry name" value="Immunoglobulins"/>
    <property type="match status" value="1"/>
</dbReference>
<keyword evidence="7" id="KW-1185">Reference proteome</keyword>
<feature type="compositionally biased region" description="Low complexity" evidence="4">
    <location>
        <begin position="37"/>
        <end position="47"/>
    </location>
</feature>
<dbReference type="EMBL" id="JASWJB010000295">
    <property type="protein sequence ID" value="KAK2592003.1"/>
    <property type="molecule type" value="Genomic_DNA"/>
</dbReference>
<dbReference type="AlphaFoldDB" id="A0AAJ0FUU1"/>
<organism evidence="6 7">
    <name type="scientific">Conoideocrella luteorostrata</name>
    <dbReference type="NCBI Taxonomy" id="1105319"/>
    <lineage>
        <taxon>Eukaryota</taxon>
        <taxon>Fungi</taxon>
        <taxon>Dikarya</taxon>
        <taxon>Ascomycota</taxon>
        <taxon>Pezizomycotina</taxon>
        <taxon>Sordariomycetes</taxon>
        <taxon>Hypocreomycetidae</taxon>
        <taxon>Hypocreales</taxon>
        <taxon>Clavicipitaceae</taxon>
        <taxon>Conoideocrella</taxon>
    </lineage>
</organism>
<proteinExistence type="inferred from homology"/>
<dbReference type="InterPro" id="IPR040605">
    <property type="entry name" value="Glyco_hydro2_dom5"/>
</dbReference>
<gene>
    <name evidence="6" type="ORF">QQS21_010306</name>
</gene>
<evidence type="ECO:0000256" key="4">
    <source>
        <dbReference type="SAM" id="MobiDB-lite"/>
    </source>
</evidence>
<feature type="region of interest" description="Disordered" evidence="4">
    <location>
        <begin position="1"/>
        <end position="84"/>
    </location>
</feature>
<comment type="caution">
    <text evidence="6">The sequence shown here is derived from an EMBL/GenBank/DDBJ whole genome shotgun (WGS) entry which is preliminary data.</text>
</comment>
<feature type="compositionally biased region" description="Basic and acidic residues" evidence="4">
    <location>
        <begin position="7"/>
        <end position="36"/>
    </location>
</feature>
<evidence type="ECO:0000256" key="3">
    <source>
        <dbReference type="ARBA" id="ARBA00023295"/>
    </source>
</evidence>
<comment type="similarity">
    <text evidence="1">Belongs to the glycosyl hydrolase 2 family.</text>
</comment>
<dbReference type="PANTHER" id="PTHR42732">
    <property type="entry name" value="BETA-GALACTOSIDASE"/>
    <property type="match status" value="1"/>
</dbReference>
<feature type="domain" description="Glycoside hydrolase family 2" evidence="5">
    <location>
        <begin position="283"/>
        <end position="374"/>
    </location>
</feature>
<keyword evidence="3" id="KW-0326">Glycosidase</keyword>
<keyword evidence="2" id="KW-0378">Hydrolase</keyword>
<dbReference type="Proteomes" id="UP001251528">
    <property type="component" value="Unassembled WGS sequence"/>
</dbReference>
<evidence type="ECO:0000256" key="2">
    <source>
        <dbReference type="ARBA" id="ARBA00022801"/>
    </source>
</evidence>
<dbReference type="GO" id="GO:0016798">
    <property type="term" value="F:hydrolase activity, acting on glycosyl bonds"/>
    <property type="evidence" value="ECO:0007669"/>
    <property type="project" value="UniProtKB-KW"/>
</dbReference>
<evidence type="ECO:0000259" key="5">
    <source>
        <dbReference type="Pfam" id="PF18565"/>
    </source>
</evidence>
<sequence length="485" mass="52885">MSANDAEMNRPRSLCSDRDPPPPYEDRPATTQHDELTSSTTTQQPQSEVEVPCNTAANEANEETLSPYPSTDSRSNSKNPISRAIGAVQSYKTRQKEAKAARRVDCTNWCIVNEFLLIVEGSGSFARWMHVTPSKQDVESLDRLDLLPAVPSGDKEGNSDNQAIENVIRWAESYESRPGTSLRVNAGGTNIISSDSQTHHRGVEIVRRSSEVDAMRQQKDAWYAHQVIWDTLVEAEKPLTHLIAGKIDTRGYLKPVGQSSSIRTIAEEPVTIRLVLNFSPAGSQTTGADIALVNVEVVDKDDHRCPSASNLVRLELLGKATWRGDIAQRPNNYILSTSLPVENGVNRVMLRSTSTAGEAKRTAMSDGLEPASITLKTKPFESVEALRLALPDDGLLADLSRGHIRVHAGGFAPQDSWIRHSLKESSVMSAVVLKLLSDSNLNVSVDDAIVWGGRAGSALSHVTICSAPTPGKRNSYKSKGSVVYR</sequence>
<name>A0AAJ0FUU1_9HYPO</name>
<evidence type="ECO:0000256" key="1">
    <source>
        <dbReference type="ARBA" id="ARBA00007401"/>
    </source>
</evidence>
<protein>
    <recommendedName>
        <fullName evidence="5">Glycoside hydrolase family 2 domain-containing protein</fullName>
    </recommendedName>
</protein>
<dbReference type="InterPro" id="IPR051913">
    <property type="entry name" value="GH2_Domain-Containing"/>
</dbReference>
<reference evidence="6" key="1">
    <citation type="submission" date="2023-06" db="EMBL/GenBank/DDBJ databases">
        <title>Conoideocrella luteorostrata (Hypocreales: Clavicipitaceae), a potential biocontrol fungus for elongate hemlock scale in United States Christmas tree production areas.</title>
        <authorList>
            <person name="Barrett H."/>
            <person name="Lovett B."/>
            <person name="Macias A.M."/>
            <person name="Stajich J.E."/>
            <person name="Kasson M.T."/>
        </authorList>
    </citation>
    <scope>NUCLEOTIDE SEQUENCE</scope>
    <source>
        <strain evidence="6">ARSEF 14590</strain>
    </source>
</reference>
<dbReference type="Pfam" id="PF18565">
    <property type="entry name" value="Glyco_hydro2_C5"/>
    <property type="match status" value="1"/>
</dbReference>
<dbReference type="PANTHER" id="PTHR42732:SF1">
    <property type="entry name" value="BETA-MANNOSIDASE"/>
    <property type="match status" value="1"/>
</dbReference>
<accession>A0AAJ0FUU1</accession>
<evidence type="ECO:0000313" key="6">
    <source>
        <dbReference type="EMBL" id="KAK2592003.1"/>
    </source>
</evidence>
<evidence type="ECO:0000313" key="7">
    <source>
        <dbReference type="Proteomes" id="UP001251528"/>
    </source>
</evidence>
<dbReference type="InterPro" id="IPR013783">
    <property type="entry name" value="Ig-like_fold"/>
</dbReference>
<feature type="compositionally biased region" description="Polar residues" evidence="4">
    <location>
        <begin position="55"/>
        <end position="80"/>
    </location>
</feature>